<evidence type="ECO:0008006" key="10">
    <source>
        <dbReference type="Google" id="ProtNLM"/>
    </source>
</evidence>
<dbReference type="SMART" id="SM00320">
    <property type="entry name" value="WD40"/>
    <property type="match status" value="5"/>
</dbReference>
<reference evidence="9" key="2">
    <citation type="submission" date="2019-10" db="EMBL/GenBank/DDBJ databases">
        <authorList>
            <consortium name="NCBI Genome Project"/>
        </authorList>
    </citation>
    <scope>NUCLEOTIDE SEQUENCE</scope>
    <source>
        <strain evidence="9">NI907</strain>
    </source>
</reference>
<accession>A0A6P8ASE1</accession>
<proteinExistence type="inferred from homology"/>
<evidence type="ECO:0000313" key="8">
    <source>
        <dbReference type="Proteomes" id="UP000515153"/>
    </source>
</evidence>
<keyword evidence="4" id="KW-0677">Repeat</keyword>
<evidence type="ECO:0000256" key="7">
    <source>
        <dbReference type="SAM" id="MobiDB-lite"/>
    </source>
</evidence>
<dbReference type="GO" id="GO:0016070">
    <property type="term" value="P:RNA metabolic process"/>
    <property type="evidence" value="ECO:0007669"/>
    <property type="project" value="UniProtKB-ARBA"/>
</dbReference>
<evidence type="ECO:0000256" key="6">
    <source>
        <dbReference type="PROSITE-ProRule" id="PRU00221"/>
    </source>
</evidence>
<comment type="subcellular location">
    <subcellularLocation>
        <location evidence="1">Nucleus</location>
    </subcellularLocation>
</comment>
<evidence type="ECO:0000256" key="2">
    <source>
        <dbReference type="ARBA" id="ARBA00005616"/>
    </source>
</evidence>
<dbReference type="AlphaFoldDB" id="A0A6P8ASE1"/>
<evidence type="ECO:0000256" key="5">
    <source>
        <dbReference type="ARBA" id="ARBA00023242"/>
    </source>
</evidence>
<dbReference type="Gene3D" id="2.130.10.10">
    <property type="entry name" value="YVTN repeat-like/Quinoprotein amine dehydrogenase"/>
    <property type="match status" value="2"/>
</dbReference>
<dbReference type="GeneID" id="41964711"/>
<evidence type="ECO:0000256" key="4">
    <source>
        <dbReference type="ARBA" id="ARBA00022737"/>
    </source>
</evidence>
<dbReference type="KEGG" id="pgri:PgNI_09821"/>
<dbReference type="Proteomes" id="UP000515153">
    <property type="component" value="Unplaced"/>
</dbReference>
<dbReference type="InterPro" id="IPR037867">
    <property type="entry name" value="Swd2/WDR82"/>
</dbReference>
<evidence type="ECO:0000313" key="9">
    <source>
        <dbReference type="RefSeq" id="XP_030977810.1"/>
    </source>
</evidence>
<dbReference type="InterPro" id="IPR036322">
    <property type="entry name" value="WD40_repeat_dom_sf"/>
</dbReference>
<reference evidence="9" key="1">
    <citation type="journal article" date="2019" name="Mol. Biol. Evol.">
        <title>Blast fungal genomes show frequent chromosomal changes, gene gains and losses, and effector gene turnover.</title>
        <authorList>
            <person name="Gomez Luciano L.B."/>
            <person name="Jason Tsai I."/>
            <person name="Chuma I."/>
            <person name="Tosa Y."/>
            <person name="Chen Y.H."/>
            <person name="Li J.Y."/>
            <person name="Li M.Y."/>
            <person name="Jade Lu M.Y."/>
            <person name="Nakayashiki H."/>
            <person name="Li W.H."/>
        </authorList>
    </citation>
    <scope>NUCLEOTIDE SEQUENCE</scope>
    <source>
        <strain evidence="9">NI907</strain>
    </source>
</reference>
<evidence type="ECO:0000256" key="1">
    <source>
        <dbReference type="ARBA" id="ARBA00004123"/>
    </source>
</evidence>
<dbReference type="GO" id="GO:0003682">
    <property type="term" value="F:chromatin binding"/>
    <property type="evidence" value="ECO:0007669"/>
    <property type="project" value="TreeGrafter"/>
</dbReference>
<dbReference type="RefSeq" id="XP_030977810.1">
    <property type="nucleotide sequence ID" value="XM_031129803.1"/>
</dbReference>
<dbReference type="OrthoDB" id="27537at2759"/>
<dbReference type="PANTHER" id="PTHR19861:SF0">
    <property type="entry name" value="WD REPEAT-CONTAINING PROTEIN 82"/>
    <property type="match status" value="1"/>
</dbReference>
<dbReference type="InterPro" id="IPR001680">
    <property type="entry name" value="WD40_rpt"/>
</dbReference>
<comment type="similarity">
    <text evidence="2">Belongs to the WD repeat SWD2 family.</text>
</comment>
<name>A0A6P8ASE1_PYRGI</name>
<evidence type="ECO:0000256" key="3">
    <source>
        <dbReference type="ARBA" id="ARBA00022574"/>
    </source>
</evidence>
<dbReference type="Pfam" id="PF00400">
    <property type="entry name" value="WD40"/>
    <property type="match status" value="1"/>
</dbReference>
<dbReference type="SUPFAM" id="SSF50978">
    <property type="entry name" value="WD40 repeat-like"/>
    <property type="match status" value="1"/>
</dbReference>
<dbReference type="PROSITE" id="PS50294">
    <property type="entry name" value="WD_REPEATS_REGION"/>
    <property type="match status" value="1"/>
</dbReference>
<feature type="compositionally biased region" description="Low complexity" evidence="7">
    <location>
        <begin position="13"/>
        <end position="24"/>
    </location>
</feature>
<feature type="repeat" description="WD" evidence="6">
    <location>
        <begin position="135"/>
        <end position="176"/>
    </location>
</feature>
<protein>
    <recommendedName>
        <fullName evidence="10">Anaphase-promoting complex subunit 4 WD40 domain-containing protein</fullName>
    </recommendedName>
</protein>
<feature type="region of interest" description="Disordered" evidence="7">
    <location>
        <begin position="1"/>
        <end position="24"/>
    </location>
</feature>
<keyword evidence="3 6" id="KW-0853">WD repeat</keyword>
<organism evidence="8 9">
    <name type="scientific">Pyricularia grisea</name>
    <name type="common">Crabgrass-specific blast fungus</name>
    <name type="synonym">Magnaporthe grisea</name>
    <dbReference type="NCBI Taxonomy" id="148305"/>
    <lineage>
        <taxon>Eukaryota</taxon>
        <taxon>Fungi</taxon>
        <taxon>Dikarya</taxon>
        <taxon>Ascomycota</taxon>
        <taxon>Pezizomycotina</taxon>
        <taxon>Sordariomycetes</taxon>
        <taxon>Sordariomycetidae</taxon>
        <taxon>Magnaporthales</taxon>
        <taxon>Pyriculariaceae</taxon>
        <taxon>Pyricularia</taxon>
    </lineage>
</organism>
<gene>
    <name evidence="9" type="ORF">PgNI_09821</name>
</gene>
<reference evidence="9" key="3">
    <citation type="submission" date="2025-08" db="UniProtKB">
        <authorList>
            <consortium name="RefSeq"/>
        </authorList>
    </citation>
    <scope>IDENTIFICATION</scope>
    <source>
        <strain evidence="9">NI907</strain>
    </source>
</reference>
<keyword evidence="5" id="KW-0539">Nucleus</keyword>
<dbReference type="GO" id="GO:0048188">
    <property type="term" value="C:Set1C/COMPASS complex"/>
    <property type="evidence" value="ECO:0007669"/>
    <property type="project" value="TreeGrafter"/>
</dbReference>
<dbReference type="PROSITE" id="PS50082">
    <property type="entry name" value="WD_REPEATS_2"/>
    <property type="match status" value="1"/>
</dbReference>
<dbReference type="PANTHER" id="PTHR19861">
    <property type="entry name" value="WD40 REPEAT PROTEIN SWD2"/>
    <property type="match status" value="1"/>
</dbReference>
<sequence length="373" mass="41206">MEVDIPTVGTPTNGGASLLGSTTGGTTELQQILSTFKPTRLFRRKDLRPDKPPPHVLSLDFNDPGDLCMTSESDETIQLYNVREGRHDKSLASKKYGVKLAKFTHSGTSIIYASTKQNDAIRYLETFDNSFIRYFEGHKDAVTNLEMHPGGDNFISASRDNTVRLWDIRSKNAVGQLFLNTPYLLAWDPSGEVFAVGSPRSGTILLYDYKNYTKAPFATFDIVEACKEVDPSRLLQGWTKLEFSNDGKCILLGTDGAGHLLLDAFDGKLKANLRKPDSCTSRVAPGEGSGHGDVESSGDCCFTPDGRFVMGANRGQNVSVWDVNGAVGENKRMEPAFTLEDKREAAVLAFNPRFNFFATADRDLIFWMPDPYV</sequence>
<dbReference type="InterPro" id="IPR015943">
    <property type="entry name" value="WD40/YVTN_repeat-like_dom_sf"/>
</dbReference>
<keyword evidence="8" id="KW-1185">Reference proteome</keyword>